<feature type="compositionally biased region" description="Polar residues" evidence="1">
    <location>
        <begin position="19"/>
        <end position="41"/>
    </location>
</feature>
<sequence>MEETDSDSDQDTPRPPQATSPGRTHTDSKQGPPQNVRNGTHCSELIDTRIKSKGNTDVIEKSRRITEHVKDAKERFRLAMRTEGERKFSLCSAVDKTERTSNANLQVKSKSDHESEIKTFKTEDTPKNSVEQASKRDHENQETVFRGNLKNHDERGKITLKNIPRLNLKPDDNLSEPTQQKSTLNANDSLRLDLNQHLNSSGFIIRQPTGKRMLPKTSTSNNSPPLTPRLSARHAKRQDFSYIPTPRRSEDKLPSLSLSAKEDLIKEIAPGLLLRSRDSELTSSRSSVASSTSSLRSSVTSVISLTEL</sequence>
<evidence type="ECO:0000313" key="3">
    <source>
        <dbReference type="Proteomes" id="UP000762676"/>
    </source>
</evidence>
<keyword evidence="3" id="KW-1185">Reference proteome</keyword>
<feature type="region of interest" description="Disordered" evidence="1">
    <location>
        <begin position="105"/>
        <end position="186"/>
    </location>
</feature>
<evidence type="ECO:0008006" key="4">
    <source>
        <dbReference type="Google" id="ProtNLM"/>
    </source>
</evidence>
<evidence type="ECO:0000313" key="2">
    <source>
        <dbReference type="EMBL" id="GFS22697.1"/>
    </source>
</evidence>
<feature type="non-terminal residue" evidence="2">
    <location>
        <position position="308"/>
    </location>
</feature>
<organism evidence="2 3">
    <name type="scientific">Elysia marginata</name>
    <dbReference type="NCBI Taxonomy" id="1093978"/>
    <lineage>
        <taxon>Eukaryota</taxon>
        <taxon>Metazoa</taxon>
        <taxon>Spiralia</taxon>
        <taxon>Lophotrochozoa</taxon>
        <taxon>Mollusca</taxon>
        <taxon>Gastropoda</taxon>
        <taxon>Heterobranchia</taxon>
        <taxon>Euthyneura</taxon>
        <taxon>Panpulmonata</taxon>
        <taxon>Sacoglossa</taxon>
        <taxon>Placobranchoidea</taxon>
        <taxon>Plakobranchidae</taxon>
        <taxon>Elysia</taxon>
    </lineage>
</organism>
<feature type="compositionally biased region" description="Acidic residues" evidence="1">
    <location>
        <begin position="1"/>
        <end position="10"/>
    </location>
</feature>
<feature type="compositionally biased region" description="Basic and acidic residues" evidence="1">
    <location>
        <begin position="109"/>
        <end position="126"/>
    </location>
</feature>
<feature type="compositionally biased region" description="Polar residues" evidence="1">
    <location>
        <begin position="175"/>
        <end position="186"/>
    </location>
</feature>
<dbReference type="Proteomes" id="UP000762676">
    <property type="component" value="Unassembled WGS sequence"/>
</dbReference>
<dbReference type="AlphaFoldDB" id="A0AAV4JIS5"/>
<dbReference type="EMBL" id="BMAT01003271">
    <property type="protein sequence ID" value="GFS22697.1"/>
    <property type="molecule type" value="Genomic_DNA"/>
</dbReference>
<comment type="caution">
    <text evidence="2">The sequence shown here is derived from an EMBL/GenBank/DDBJ whole genome shotgun (WGS) entry which is preliminary data.</text>
</comment>
<name>A0AAV4JIS5_9GAST</name>
<proteinExistence type="predicted"/>
<accession>A0AAV4JIS5</accession>
<feature type="region of interest" description="Disordered" evidence="1">
    <location>
        <begin position="201"/>
        <end position="238"/>
    </location>
</feature>
<feature type="region of interest" description="Disordered" evidence="1">
    <location>
        <begin position="1"/>
        <end position="41"/>
    </location>
</feature>
<gene>
    <name evidence="2" type="ORF">ElyMa_001622300</name>
</gene>
<evidence type="ECO:0000256" key="1">
    <source>
        <dbReference type="SAM" id="MobiDB-lite"/>
    </source>
</evidence>
<reference evidence="2 3" key="1">
    <citation type="journal article" date="2021" name="Elife">
        <title>Chloroplast acquisition without the gene transfer in kleptoplastic sea slugs, Plakobranchus ocellatus.</title>
        <authorList>
            <person name="Maeda T."/>
            <person name="Takahashi S."/>
            <person name="Yoshida T."/>
            <person name="Shimamura S."/>
            <person name="Takaki Y."/>
            <person name="Nagai Y."/>
            <person name="Toyoda A."/>
            <person name="Suzuki Y."/>
            <person name="Arimoto A."/>
            <person name="Ishii H."/>
            <person name="Satoh N."/>
            <person name="Nishiyama T."/>
            <person name="Hasebe M."/>
            <person name="Maruyama T."/>
            <person name="Minagawa J."/>
            <person name="Obokata J."/>
            <person name="Shigenobu S."/>
        </authorList>
    </citation>
    <scope>NUCLEOTIDE SEQUENCE [LARGE SCALE GENOMIC DNA]</scope>
</reference>
<protein>
    <recommendedName>
        <fullName evidence="4">Shugoshin C-terminal domain-containing protein</fullName>
    </recommendedName>
</protein>